<evidence type="ECO:0000256" key="2">
    <source>
        <dbReference type="ARBA" id="ARBA00022741"/>
    </source>
</evidence>
<accession>A0A0S2FGZ8</accession>
<dbReference type="Gene3D" id="3.30.470.20">
    <property type="entry name" value="ATP-grasp fold, B domain"/>
    <property type="match status" value="1"/>
</dbReference>
<evidence type="ECO:0000256" key="3">
    <source>
        <dbReference type="ARBA" id="ARBA00022840"/>
    </source>
</evidence>
<dbReference type="STRING" id="84531.LA76x_4708"/>
<sequence length="449" mass="49113">MAHLLMIESWVGGTGRIFPPAIGRLGHRYTFVTRNRGHYRDARSQEIHPVIDHADHVLTAETNDVPALIEFLRAQHAILQFDGVVTICDYYIDTVAQVAQALGLPQAFSANVVMERRKDRVREAIERAGLPNPKFAVTRSWDETRSEAQRIGYPLIVKPTDLASSAFVRLIHDEEELCAAFDALEQFPRNFREQERVPLLLLEEYLRGEEFSVEASTYRGRTTVIGITDKSLTGFPYFIEDGHMFPARLDPADAAAIEALVLGALEAVGHDHGISHTEVKLTADGPRVVEINPRPGGNYIAELIERVTGIDLLDAQIELALGREPDLRRRDTGVFSAAIKFLVPPRGGYVLAMDGAASLEADSNIERWSLSAVAGSEVAAPIDNACYLGHVIAVDRVGGQARTYAERALAEVSLRYADTGAGPDADADDRDAARTRAAAEPVATVMTAA</sequence>
<dbReference type="KEGG" id="lab:LA76x_4708"/>
<dbReference type="eggNOG" id="COG2232">
    <property type="taxonomic scope" value="Bacteria"/>
</dbReference>
<dbReference type="Pfam" id="PF13535">
    <property type="entry name" value="ATP-grasp_4"/>
    <property type="match status" value="1"/>
</dbReference>
<feature type="domain" description="ATP-grasp" evidence="5">
    <location>
        <begin position="122"/>
        <end position="321"/>
    </location>
</feature>
<dbReference type="Pfam" id="PF18130">
    <property type="entry name" value="ATPgrasp_N"/>
    <property type="match status" value="1"/>
</dbReference>
<dbReference type="InterPro" id="IPR040570">
    <property type="entry name" value="LAL_C2"/>
</dbReference>
<dbReference type="EMBL" id="CP011129">
    <property type="protein sequence ID" value="ALN82811.1"/>
    <property type="molecule type" value="Genomic_DNA"/>
</dbReference>
<dbReference type="RefSeq" id="WP_082648045.1">
    <property type="nucleotide sequence ID" value="NZ_CP011129.1"/>
</dbReference>
<dbReference type="GO" id="GO:0016874">
    <property type="term" value="F:ligase activity"/>
    <property type="evidence" value="ECO:0007669"/>
    <property type="project" value="UniProtKB-KW"/>
</dbReference>
<dbReference type="GO" id="GO:0046872">
    <property type="term" value="F:metal ion binding"/>
    <property type="evidence" value="ECO:0007669"/>
    <property type="project" value="InterPro"/>
</dbReference>
<reference evidence="6 7" key="1">
    <citation type="journal article" date="2015" name="BMC Genomics">
        <title>Comparative genomics and metabolic profiling of the genus Lysobacter.</title>
        <authorList>
            <person name="de Bruijn I."/>
            <person name="Cheng X."/>
            <person name="de Jager V."/>
            <person name="Exposito R.G."/>
            <person name="Watrous J."/>
            <person name="Patel N."/>
            <person name="Postma J."/>
            <person name="Dorrestein P.C."/>
            <person name="Kobayashi D."/>
            <person name="Raaijmakers J.M."/>
        </authorList>
    </citation>
    <scope>NUCLEOTIDE SEQUENCE [LARGE SCALE GENOMIC DNA]</scope>
    <source>
        <strain evidence="6 7">76</strain>
    </source>
</reference>
<keyword evidence="2 4" id="KW-0547">Nucleotide-binding</keyword>
<dbReference type="PATRIC" id="fig|84531.8.peg.4700"/>
<organism evidence="6 7">
    <name type="scientific">Lysobacter antibioticus</name>
    <dbReference type="NCBI Taxonomy" id="84531"/>
    <lineage>
        <taxon>Bacteria</taxon>
        <taxon>Pseudomonadati</taxon>
        <taxon>Pseudomonadota</taxon>
        <taxon>Gammaproteobacteria</taxon>
        <taxon>Lysobacterales</taxon>
        <taxon>Lysobacteraceae</taxon>
        <taxon>Lysobacter</taxon>
    </lineage>
</organism>
<dbReference type="PANTHER" id="PTHR43585:SF2">
    <property type="entry name" value="ATP-GRASP ENZYME FSQD"/>
    <property type="match status" value="1"/>
</dbReference>
<dbReference type="Gene3D" id="3.40.50.20">
    <property type="match status" value="1"/>
</dbReference>
<dbReference type="Pfam" id="PF18603">
    <property type="entry name" value="LAL_C2"/>
    <property type="match status" value="1"/>
</dbReference>
<proteinExistence type="predicted"/>
<evidence type="ECO:0000313" key="7">
    <source>
        <dbReference type="Proteomes" id="UP000060787"/>
    </source>
</evidence>
<dbReference type="InterPro" id="IPR052032">
    <property type="entry name" value="ATP-dep_AA_Ligase"/>
</dbReference>
<dbReference type="PROSITE" id="PS50975">
    <property type="entry name" value="ATP_GRASP"/>
    <property type="match status" value="1"/>
</dbReference>
<dbReference type="PANTHER" id="PTHR43585">
    <property type="entry name" value="FUMIPYRROLE BIOSYNTHESIS PROTEIN C"/>
    <property type="match status" value="1"/>
</dbReference>
<protein>
    <submittedName>
        <fullName evidence="6">Carbamoyl-phosphate synthase L chain, ATP binding domain protein</fullName>
    </submittedName>
</protein>
<evidence type="ECO:0000256" key="1">
    <source>
        <dbReference type="ARBA" id="ARBA00022598"/>
    </source>
</evidence>
<keyword evidence="7" id="KW-1185">Reference proteome</keyword>
<dbReference type="GO" id="GO:0005524">
    <property type="term" value="F:ATP binding"/>
    <property type="evidence" value="ECO:0007669"/>
    <property type="project" value="UniProtKB-UniRule"/>
</dbReference>
<dbReference type="InterPro" id="IPR011761">
    <property type="entry name" value="ATP-grasp"/>
</dbReference>
<dbReference type="AlphaFoldDB" id="A0A0S2FGZ8"/>
<dbReference type="InterPro" id="IPR041472">
    <property type="entry name" value="BL00235/CARNS1_N"/>
</dbReference>
<dbReference type="SUPFAM" id="SSF56059">
    <property type="entry name" value="Glutathione synthetase ATP-binding domain-like"/>
    <property type="match status" value="1"/>
</dbReference>
<evidence type="ECO:0000313" key="6">
    <source>
        <dbReference type="EMBL" id="ALN82811.1"/>
    </source>
</evidence>
<gene>
    <name evidence="6" type="ORF">LA76x_4708</name>
</gene>
<evidence type="ECO:0000256" key="4">
    <source>
        <dbReference type="PROSITE-ProRule" id="PRU00409"/>
    </source>
</evidence>
<keyword evidence="3 4" id="KW-0067">ATP-binding</keyword>
<keyword evidence="1" id="KW-0436">Ligase</keyword>
<name>A0A0S2FGZ8_LYSAN</name>
<evidence type="ECO:0000259" key="5">
    <source>
        <dbReference type="PROSITE" id="PS50975"/>
    </source>
</evidence>
<dbReference type="Proteomes" id="UP000060787">
    <property type="component" value="Chromosome"/>
</dbReference>